<dbReference type="InterPro" id="IPR032809">
    <property type="entry name" value="Put_HupE_UreJ"/>
</dbReference>
<comment type="caution">
    <text evidence="3">The sequence shown here is derived from an EMBL/GenBank/DDBJ whole genome shotgun (WGS) entry which is preliminary data.</text>
</comment>
<feature type="transmembrane region" description="Helical" evidence="1">
    <location>
        <begin position="253"/>
        <end position="272"/>
    </location>
</feature>
<keyword evidence="1" id="KW-0472">Membrane</keyword>
<dbReference type="Proteomes" id="UP001569414">
    <property type="component" value="Unassembled WGS sequence"/>
</dbReference>
<name>A0ABV4NNN3_9GAMM</name>
<protein>
    <submittedName>
        <fullName evidence="3">HupE/UreJ family protein</fullName>
    </submittedName>
</protein>
<keyword evidence="4" id="KW-1185">Reference proteome</keyword>
<keyword evidence="1" id="KW-1133">Transmembrane helix</keyword>
<dbReference type="EMBL" id="JBGMEL010000010">
    <property type="protein sequence ID" value="MFA0791153.1"/>
    <property type="molecule type" value="Genomic_DNA"/>
</dbReference>
<reference evidence="3 4" key="1">
    <citation type="submission" date="2024-08" db="EMBL/GenBank/DDBJ databases">
        <authorList>
            <person name="Ishaq N."/>
        </authorList>
    </citation>
    <scope>NUCLEOTIDE SEQUENCE [LARGE SCALE GENOMIC DNA]</scope>
    <source>
        <strain evidence="3 4">JCM 30400</strain>
    </source>
</reference>
<gene>
    <name evidence="3" type="ORF">ACCI51_11405</name>
</gene>
<organism evidence="3 4">
    <name type="scientific">Microbulbifer echini</name>
    <dbReference type="NCBI Taxonomy" id="1529067"/>
    <lineage>
        <taxon>Bacteria</taxon>
        <taxon>Pseudomonadati</taxon>
        <taxon>Pseudomonadota</taxon>
        <taxon>Gammaproteobacteria</taxon>
        <taxon>Cellvibrionales</taxon>
        <taxon>Microbulbiferaceae</taxon>
        <taxon>Microbulbifer</taxon>
    </lineage>
</organism>
<evidence type="ECO:0000256" key="2">
    <source>
        <dbReference type="SAM" id="SignalP"/>
    </source>
</evidence>
<dbReference type="RefSeq" id="WP_371843648.1">
    <property type="nucleotide sequence ID" value="NZ_JBGMEL010000010.1"/>
</dbReference>
<accession>A0ABV4NNN3</accession>
<feature type="transmembrane region" description="Helical" evidence="1">
    <location>
        <begin position="125"/>
        <end position="148"/>
    </location>
</feature>
<sequence length="326" mass="36541">MRNLRFYVFQFLSLTLVLCMSAQPQSAEAHLLLNPNVITPHIEHRTSGINLSMRLPYAANTSLEEYRLSSARYSAPHNQEKTKNLTLNYRPGKMRVIHSKGLVQKTALISYTNLDTIQTFLRKGIVHIIGGLDHVLFVLCLSLGALTLPLLLWRITGFAIGHSITLSAGIFGFIPVAVWFIPLVETGIALSIIYMAWLSLRVKPTGKTSNEHTIFFTTCLLGLLHGLGFSFVLQEILKLDSPNLWQSLLAFNLGVEVGQIFIILAIWPLFYLARHWQKNWEAQLRYSIATICVAIAVIWAFERGAGVISVIQQKSKSNINIVLSSE</sequence>
<proteinExistence type="predicted"/>
<feature type="transmembrane region" description="Helical" evidence="1">
    <location>
        <begin position="284"/>
        <end position="301"/>
    </location>
</feature>
<feature type="chain" id="PRO_5046672215" evidence="2">
    <location>
        <begin position="30"/>
        <end position="326"/>
    </location>
</feature>
<evidence type="ECO:0000313" key="3">
    <source>
        <dbReference type="EMBL" id="MFA0791153.1"/>
    </source>
</evidence>
<evidence type="ECO:0000313" key="4">
    <source>
        <dbReference type="Proteomes" id="UP001569414"/>
    </source>
</evidence>
<feature type="transmembrane region" description="Helical" evidence="1">
    <location>
        <begin position="212"/>
        <end position="233"/>
    </location>
</feature>
<evidence type="ECO:0000256" key="1">
    <source>
        <dbReference type="SAM" id="Phobius"/>
    </source>
</evidence>
<keyword evidence="1" id="KW-0812">Transmembrane</keyword>
<keyword evidence="2" id="KW-0732">Signal</keyword>
<dbReference type="Pfam" id="PF13795">
    <property type="entry name" value="HupE_UreJ_2"/>
    <property type="match status" value="1"/>
</dbReference>
<feature type="signal peptide" evidence="2">
    <location>
        <begin position="1"/>
        <end position="29"/>
    </location>
</feature>
<feature type="transmembrane region" description="Helical" evidence="1">
    <location>
        <begin position="180"/>
        <end position="200"/>
    </location>
</feature>
<feature type="transmembrane region" description="Helical" evidence="1">
    <location>
        <begin position="155"/>
        <end position="174"/>
    </location>
</feature>